<dbReference type="PROSITE" id="PS52015">
    <property type="entry name" value="TONB_CTD"/>
    <property type="match status" value="1"/>
</dbReference>
<name>A0A1Y5T8T6_9RHOB</name>
<evidence type="ECO:0000313" key="7">
    <source>
        <dbReference type="EMBL" id="SLN56580.1"/>
    </source>
</evidence>
<dbReference type="InterPro" id="IPR037682">
    <property type="entry name" value="TonB_C"/>
</dbReference>
<keyword evidence="2" id="KW-0812">Transmembrane</keyword>
<reference evidence="7 8" key="1">
    <citation type="submission" date="2017-03" db="EMBL/GenBank/DDBJ databases">
        <authorList>
            <person name="Afonso C.L."/>
            <person name="Miller P.J."/>
            <person name="Scott M.A."/>
            <person name="Spackman E."/>
            <person name="Goraichik I."/>
            <person name="Dimitrov K.M."/>
            <person name="Suarez D.L."/>
            <person name="Swayne D.E."/>
        </authorList>
    </citation>
    <scope>NUCLEOTIDE SEQUENCE [LARGE SCALE GENOMIC DNA]</scope>
    <source>
        <strain evidence="7 8">CECT 8620</strain>
    </source>
</reference>
<dbReference type="SUPFAM" id="SSF74653">
    <property type="entry name" value="TolA/TonB C-terminal domain"/>
    <property type="match status" value="1"/>
</dbReference>
<protein>
    <submittedName>
        <fullName evidence="7">Gram-negative bacterial tonB protein</fullName>
    </submittedName>
</protein>
<evidence type="ECO:0000313" key="8">
    <source>
        <dbReference type="Proteomes" id="UP000193862"/>
    </source>
</evidence>
<evidence type="ECO:0000256" key="3">
    <source>
        <dbReference type="ARBA" id="ARBA00022989"/>
    </source>
</evidence>
<evidence type="ECO:0000256" key="1">
    <source>
        <dbReference type="ARBA" id="ARBA00004167"/>
    </source>
</evidence>
<dbReference type="GO" id="GO:0055085">
    <property type="term" value="P:transmembrane transport"/>
    <property type="evidence" value="ECO:0007669"/>
    <property type="project" value="InterPro"/>
</dbReference>
<feature type="compositionally biased region" description="Low complexity" evidence="5">
    <location>
        <begin position="166"/>
        <end position="206"/>
    </location>
</feature>
<keyword evidence="8" id="KW-1185">Reference proteome</keyword>
<gene>
    <name evidence="7" type="ORF">AQS8620_02494</name>
</gene>
<dbReference type="Pfam" id="PF13103">
    <property type="entry name" value="TonB_2"/>
    <property type="match status" value="1"/>
</dbReference>
<feature type="region of interest" description="Disordered" evidence="5">
    <location>
        <begin position="126"/>
        <end position="227"/>
    </location>
</feature>
<sequence>MSVLTKNSVRASLMTGAKIVVFGGLALGVHVAAFGLSPQEGAAASAGNGGEDLLTMAAAPASFSQMVEQWETPPEVSVETPDVPPAPQMAAPELETPPPLRETVRQTVREAQPDMPQMAALAPDLPAIPTVDDTPPPPEMTQAPPEVARERPKARPDRKPEPPKPAAKAASKPQPKAQPKAAPKTAPKNAPKNAPASAPSKAQKAAGSGGGQQAGQSQSAQAATLSKSERNSLIAQWGARIRSSIDRAKRVPRGAGSGSVTLTVVVSSAGALQGVSVTSSSGNATLDAAAVEAVQRARKFPKAPKGLTGNSFNFRLNIQIEG</sequence>
<feature type="region of interest" description="Disordered" evidence="5">
    <location>
        <begin position="74"/>
        <end position="100"/>
    </location>
</feature>
<feature type="compositionally biased region" description="Basic and acidic residues" evidence="5">
    <location>
        <begin position="147"/>
        <end position="162"/>
    </location>
</feature>
<dbReference type="Proteomes" id="UP000193862">
    <property type="component" value="Unassembled WGS sequence"/>
</dbReference>
<dbReference type="EMBL" id="FWFS01000009">
    <property type="protein sequence ID" value="SLN56580.1"/>
    <property type="molecule type" value="Genomic_DNA"/>
</dbReference>
<keyword evidence="4" id="KW-0472">Membrane</keyword>
<dbReference type="RefSeq" id="WP_085837206.1">
    <property type="nucleotide sequence ID" value="NZ_FWFS01000009.1"/>
</dbReference>
<accession>A0A1Y5T8T6</accession>
<dbReference type="AlphaFoldDB" id="A0A1Y5T8T6"/>
<evidence type="ECO:0000256" key="4">
    <source>
        <dbReference type="ARBA" id="ARBA00023136"/>
    </source>
</evidence>
<evidence type="ECO:0000256" key="5">
    <source>
        <dbReference type="SAM" id="MobiDB-lite"/>
    </source>
</evidence>
<keyword evidence="3" id="KW-1133">Transmembrane helix</keyword>
<proteinExistence type="predicted"/>
<dbReference type="GO" id="GO:0016020">
    <property type="term" value="C:membrane"/>
    <property type="evidence" value="ECO:0007669"/>
    <property type="project" value="UniProtKB-SubCell"/>
</dbReference>
<comment type="subcellular location">
    <subcellularLocation>
        <location evidence="1">Membrane</location>
        <topology evidence="1">Single-pass membrane protein</topology>
    </subcellularLocation>
</comment>
<feature type="compositionally biased region" description="Low complexity" evidence="5">
    <location>
        <begin position="214"/>
        <end position="226"/>
    </location>
</feature>
<dbReference type="OrthoDB" id="7722272at2"/>
<feature type="domain" description="TonB C-terminal" evidence="6">
    <location>
        <begin position="232"/>
        <end position="322"/>
    </location>
</feature>
<organism evidence="7 8">
    <name type="scientific">Aquimixticola soesokkakensis</name>
    <dbReference type="NCBI Taxonomy" id="1519096"/>
    <lineage>
        <taxon>Bacteria</taxon>
        <taxon>Pseudomonadati</taxon>
        <taxon>Pseudomonadota</taxon>
        <taxon>Alphaproteobacteria</taxon>
        <taxon>Rhodobacterales</taxon>
        <taxon>Paracoccaceae</taxon>
        <taxon>Aquimixticola</taxon>
    </lineage>
</organism>
<evidence type="ECO:0000259" key="6">
    <source>
        <dbReference type="PROSITE" id="PS52015"/>
    </source>
</evidence>
<dbReference type="Gene3D" id="3.30.1150.10">
    <property type="match status" value="1"/>
</dbReference>
<evidence type="ECO:0000256" key="2">
    <source>
        <dbReference type="ARBA" id="ARBA00022692"/>
    </source>
</evidence>
<dbReference type="InterPro" id="IPR006260">
    <property type="entry name" value="TonB/TolA_C"/>
</dbReference>
<dbReference type="NCBIfam" id="TIGR01352">
    <property type="entry name" value="tonB_Cterm"/>
    <property type="match status" value="1"/>
</dbReference>